<proteinExistence type="predicted"/>
<reference evidence="1" key="1">
    <citation type="submission" date="2006-10" db="EMBL/GenBank/DDBJ databases">
        <authorList>
            <person name="Amadeo P."/>
            <person name="Zhao Q."/>
            <person name="Wortman J."/>
            <person name="Fraser-Liggett C."/>
            <person name="Carlton J."/>
        </authorList>
    </citation>
    <scope>NUCLEOTIDE SEQUENCE</scope>
    <source>
        <strain evidence="1">G3</strain>
    </source>
</reference>
<gene>
    <name evidence="1" type="ORF">TVAG_011180</name>
</gene>
<reference evidence="1" key="2">
    <citation type="journal article" date="2007" name="Science">
        <title>Draft genome sequence of the sexually transmitted pathogen Trichomonas vaginalis.</title>
        <authorList>
            <person name="Carlton J.M."/>
            <person name="Hirt R.P."/>
            <person name="Silva J.C."/>
            <person name="Delcher A.L."/>
            <person name="Schatz M."/>
            <person name="Zhao Q."/>
            <person name="Wortman J.R."/>
            <person name="Bidwell S.L."/>
            <person name="Alsmark U.C.M."/>
            <person name="Besteiro S."/>
            <person name="Sicheritz-Ponten T."/>
            <person name="Noel C.J."/>
            <person name="Dacks J.B."/>
            <person name="Foster P.G."/>
            <person name="Simillion C."/>
            <person name="Van de Peer Y."/>
            <person name="Miranda-Saavedra D."/>
            <person name="Barton G.J."/>
            <person name="Westrop G.D."/>
            <person name="Mueller S."/>
            <person name="Dessi D."/>
            <person name="Fiori P.L."/>
            <person name="Ren Q."/>
            <person name="Paulsen I."/>
            <person name="Zhang H."/>
            <person name="Bastida-Corcuera F.D."/>
            <person name="Simoes-Barbosa A."/>
            <person name="Brown M.T."/>
            <person name="Hayes R.D."/>
            <person name="Mukherjee M."/>
            <person name="Okumura C.Y."/>
            <person name="Schneider R."/>
            <person name="Smith A.J."/>
            <person name="Vanacova S."/>
            <person name="Villalvazo M."/>
            <person name="Haas B.J."/>
            <person name="Pertea M."/>
            <person name="Feldblyum T.V."/>
            <person name="Utterback T.R."/>
            <person name="Shu C.L."/>
            <person name="Osoegawa K."/>
            <person name="de Jong P.J."/>
            <person name="Hrdy I."/>
            <person name="Horvathova L."/>
            <person name="Zubacova Z."/>
            <person name="Dolezal P."/>
            <person name="Malik S.B."/>
            <person name="Logsdon J.M. Jr."/>
            <person name="Henze K."/>
            <person name="Gupta A."/>
            <person name="Wang C.C."/>
            <person name="Dunne R.L."/>
            <person name="Upcroft J.A."/>
            <person name="Upcroft P."/>
            <person name="White O."/>
            <person name="Salzberg S.L."/>
            <person name="Tang P."/>
            <person name="Chiu C.-H."/>
            <person name="Lee Y.-S."/>
            <person name="Embley T.M."/>
            <person name="Coombs G.H."/>
            <person name="Mottram J.C."/>
            <person name="Tachezy J."/>
            <person name="Fraser-Liggett C.M."/>
            <person name="Johnson P.J."/>
        </authorList>
    </citation>
    <scope>NUCLEOTIDE SEQUENCE [LARGE SCALE GENOMIC DNA]</scope>
    <source>
        <strain evidence="1">G3</strain>
    </source>
</reference>
<evidence type="ECO:0000313" key="1">
    <source>
        <dbReference type="EMBL" id="EAY17892.1"/>
    </source>
</evidence>
<organism evidence="1 2">
    <name type="scientific">Trichomonas vaginalis (strain ATCC PRA-98 / G3)</name>
    <dbReference type="NCBI Taxonomy" id="412133"/>
    <lineage>
        <taxon>Eukaryota</taxon>
        <taxon>Metamonada</taxon>
        <taxon>Parabasalia</taxon>
        <taxon>Trichomonadida</taxon>
        <taxon>Trichomonadidae</taxon>
        <taxon>Trichomonas</taxon>
    </lineage>
</organism>
<accession>A2DP43</accession>
<sequence>MAFAQVVKPSFSNKNYAIKVSVFKCGENEGKEIGTFSVGYGDVGFENNNITNNKCIECSSLIIQLDGSSGTCNFSNFRENNQTDRNSIVFFTFGHRSLNQTFSYCNVIGNKCGTDNHQVLFYSCYTTNVDHCIFLNNTAQYMFGQYFEVDILTISESYVESNSTTGFGTVTFKNLKDTYDFNTFTDFFKGKCMIDPNLISTNLSFSSKISKTTTVGLFSSKK</sequence>
<protein>
    <submittedName>
        <fullName evidence="1">Uncharacterized protein</fullName>
    </submittedName>
</protein>
<dbReference type="InParanoid" id="A2DP43"/>
<dbReference type="EMBL" id="DS113225">
    <property type="protein sequence ID" value="EAY17892.1"/>
    <property type="molecule type" value="Genomic_DNA"/>
</dbReference>
<dbReference type="VEuPathDB" id="TrichDB:TVAG_011180"/>
<dbReference type="AlphaFoldDB" id="A2DP43"/>
<dbReference type="Proteomes" id="UP000001542">
    <property type="component" value="Unassembled WGS sequence"/>
</dbReference>
<name>A2DP43_TRIV3</name>
<dbReference type="KEGG" id="tva:4775914"/>
<dbReference type="RefSeq" id="XP_001330027.1">
    <property type="nucleotide sequence ID" value="XM_001329992.1"/>
</dbReference>
<evidence type="ECO:0000313" key="2">
    <source>
        <dbReference type="Proteomes" id="UP000001542"/>
    </source>
</evidence>
<keyword evidence="2" id="KW-1185">Reference proteome</keyword>
<dbReference type="VEuPathDB" id="TrichDB:TVAGG3_0989080"/>